<protein>
    <recommendedName>
        <fullName evidence="1">DUF6894 domain-containing protein</fullName>
    </recommendedName>
</protein>
<keyword evidence="3" id="KW-1185">Reference proteome</keyword>
<feature type="domain" description="DUF6894" evidence="1">
    <location>
        <begin position="6"/>
        <end position="73"/>
    </location>
</feature>
<dbReference type="Proteomes" id="UP000245926">
    <property type="component" value="Chromosome"/>
</dbReference>
<dbReference type="InterPro" id="IPR054189">
    <property type="entry name" value="DUF6894"/>
</dbReference>
<dbReference type="OrthoDB" id="7995796at2"/>
<accession>A0A2U8WBG2</accession>
<evidence type="ECO:0000313" key="3">
    <source>
        <dbReference type="Proteomes" id="UP000245926"/>
    </source>
</evidence>
<reference evidence="3" key="1">
    <citation type="submission" date="2018-05" db="EMBL/GenBank/DDBJ databases">
        <title>Complete Genome Sequence of Methylobacterium sp. 17SD2-17.</title>
        <authorList>
            <person name="Srinivasan S."/>
        </authorList>
    </citation>
    <scope>NUCLEOTIDE SEQUENCE [LARGE SCALE GENOMIC DNA]</scope>
    <source>
        <strain evidence="3">17SD2-17</strain>
    </source>
</reference>
<dbReference type="KEGG" id="mets:DK389_26355"/>
<evidence type="ECO:0000313" key="2">
    <source>
        <dbReference type="EMBL" id="AWN43389.1"/>
    </source>
</evidence>
<dbReference type="Pfam" id="PF21834">
    <property type="entry name" value="DUF6894"/>
    <property type="match status" value="1"/>
</dbReference>
<name>A0A2U8WBG2_9HYPH</name>
<gene>
    <name evidence="2" type="ORF">DK389_26355</name>
</gene>
<proteinExistence type="predicted"/>
<sequence>MRLMARYFFDVHDSQVTTLDEYGAECADRAAVADEALRVLCEIAGDWPQRHLHHGLRVTVRDGSGHIVHAASIQLSAQWLDEDRPATTPSTRTSGIAA</sequence>
<evidence type="ECO:0000259" key="1">
    <source>
        <dbReference type="Pfam" id="PF21834"/>
    </source>
</evidence>
<organism evidence="2 3">
    <name type="scientific">Methylobacterium durans</name>
    <dbReference type="NCBI Taxonomy" id="2202825"/>
    <lineage>
        <taxon>Bacteria</taxon>
        <taxon>Pseudomonadati</taxon>
        <taxon>Pseudomonadota</taxon>
        <taxon>Alphaproteobacteria</taxon>
        <taxon>Hyphomicrobiales</taxon>
        <taxon>Methylobacteriaceae</taxon>
        <taxon>Methylobacterium</taxon>
    </lineage>
</organism>
<dbReference type="EMBL" id="CP029550">
    <property type="protein sequence ID" value="AWN43389.1"/>
    <property type="molecule type" value="Genomic_DNA"/>
</dbReference>
<dbReference type="AlphaFoldDB" id="A0A2U8WBG2"/>